<dbReference type="SUPFAM" id="SSF56954">
    <property type="entry name" value="Outer membrane efflux proteins (OEP)"/>
    <property type="match status" value="1"/>
</dbReference>
<keyword evidence="10" id="KW-1185">Reference proteome</keyword>
<dbReference type="EMBL" id="BMIB01000007">
    <property type="protein sequence ID" value="GGH82181.1"/>
    <property type="molecule type" value="Genomic_DNA"/>
</dbReference>
<name>A0A917J5S8_9BACT</name>
<keyword evidence="4" id="KW-1134">Transmembrane beta strand</keyword>
<evidence type="ECO:0000256" key="4">
    <source>
        <dbReference type="ARBA" id="ARBA00022452"/>
    </source>
</evidence>
<evidence type="ECO:0000256" key="2">
    <source>
        <dbReference type="ARBA" id="ARBA00007613"/>
    </source>
</evidence>
<evidence type="ECO:0000256" key="8">
    <source>
        <dbReference type="SAM" id="SignalP"/>
    </source>
</evidence>
<evidence type="ECO:0000256" key="3">
    <source>
        <dbReference type="ARBA" id="ARBA00022448"/>
    </source>
</evidence>
<comment type="similarity">
    <text evidence="2">Belongs to the outer membrane factor (OMF) (TC 1.B.17) family.</text>
</comment>
<dbReference type="Pfam" id="PF02321">
    <property type="entry name" value="OEP"/>
    <property type="match status" value="2"/>
</dbReference>
<dbReference type="InterPro" id="IPR051906">
    <property type="entry name" value="TolC-like"/>
</dbReference>
<comment type="caution">
    <text evidence="9">The sequence shown here is derived from an EMBL/GenBank/DDBJ whole genome shotgun (WGS) entry which is preliminary data.</text>
</comment>
<keyword evidence="8" id="KW-0732">Signal</keyword>
<dbReference type="PANTHER" id="PTHR30026">
    <property type="entry name" value="OUTER MEMBRANE PROTEIN TOLC"/>
    <property type="match status" value="1"/>
</dbReference>
<dbReference type="RefSeq" id="WP_188958885.1">
    <property type="nucleotide sequence ID" value="NZ_BMIB01000007.1"/>
</dbReference>
<dbReference type="Gene3D" id="1.20.1600.10">
    <property type="entry name" value="Outer membrane efflux proteins (OEP)"/>
    <property type="match status" value="1"/>
</dbReference>
<reference evidence="9" key="1">
    <citation type="journal article" date="2014" name="Int. J. Syst. Evol. Microbiol.">
        <title>Complete genome sequence of Corynebacterium casei LMG S-19264T (=DSM 44701T), isolated from a smear-ripened cheese.</title>
        <authorList>
            <consortium name="US DOE Joint Genome Institute (JGI-PGF)"/>
            <person name="Walter F."/>
            <person name="Albersmeier A."/>
            <person name="Kalinowski J."/>
            <person name="Ruckert C."/>
        </authorList>
    </citation>
    <scope>NUCLEOTIDE SEQUENCE</scope>
    <source>
        <strain evidence="9">CGMCC 1.15290</strain>
    </source>
</reference>
<evidence type="ECO:0000256" key="7">
    <source>
        <dbReference type="ARBA" id="ARBA00023237"/>
    </source>
</evidence>
<proteinExistence type="inferred from homology"/>
<accession>A0A917J5S8</accession>
<evidence type="ECO:0000313" key="9">
    <source>
        <dbReference type="EMBL" id="GGH82181.1"/>
    </source>
</evidence>
<evidence type="ECO:0000256" key="5">
    <source>
        <dbReference type="ARBA" id="ARBA00022692"/>
    </source>
</evidence>
<dbReference type="GO" id="GO:0015562">
    <property type="term" value="F:efflux transmembrane transporter activity"/>
    <property type="evidence" value="ECO:0007669"/>
    <property type="project" value="InterPro"/>
</dbReference>
<organism evidence="9 10">
    <name type="scientific">Filimonas zeae</name>
    <dbReference type="NCBI Taxonomy" id="1737353"/>
    <lineage>
        <taxon>Bacteria</taxon>
        <taxon>Pseudomonadati</taxon>
        <taxon>Bacteroidota</taxon>
        <taxon>Chitinophagia</taxon>
        <taxon>Chitinophagales</taxon>
        <taxon>Chitinophagaceae</taxon>
        <taxon>Filimonas</taxon>
    </lineage>
</organism>
<evidence type="ECO:0000313" key="10">
    <source>
        <dbReference type="Proteomes" id="UP000627292"/>
    </source>
</evidence>
<dbReference type="InterPro" id="IPR003423">
    <property type="entry name" value="OMP_efflux"/>
</dbReference>
<keyword evidence="7" id="KW-0998">Cell outer membrane</keyword>
<dbReference type="GO" id="GO:0015288">
    <property type="term" value="F:porin activity"/>
    <property type="evidence" value="ECO:0007669"/>
    <property type="project" value="TreeGrafter"/>
</dbReference>
<sequence length="430" mass="47428">MKKLVILGMLAPLFTAAQQPLTLPDAIDIALKNSLDIQVAKNNVQRNEVLNSYGVAGGLPTVNANANDVEQITTINQEFANTARNTKRSNVATNNLSANVTGSIILFNGYRVVATKNRLEELEAQSRQLLNAQVQNILAAVMTAYFDVVRQQGYVKTIDQSIQVAQQKLDIIKTQQTVGLANNADLFQAQLDVTALIQTQAQQQLVIAQAKTELLRLLTLKSDSLITIQDTITVDKGILLANIEQRLASNPDIVAAAQQVAINGYIVKETASQRYPSLRANGGYNFVYNKSAAGDTRLNNSYGPTLGVSLAIPIYNGLAFKRQQRAAEIDVKTAELQRQTLVRDYSANMVKNYQSYTSTLQQLEREQTNYGIAQQLLDLVLKRFQLKQATIVEVRQAQQSFEEAGYRLVNLNFAAKAAEIELKRLGSLLQ</sequence>
<dbReference type="GO" id="GO:1990281">
    <property type="term" value="C:efflux pump complex"/>
    <property type="evidence" value="ECO:0007669"/>
    <property type="project" value="TreeGrafter"/>
</dbReference>
<feature type="signal peptide" evidence="8">
    <location>
        <begin position="1"/>
        <end position="17"/>
    </location>
</feature>
<keyword evidence="5" id="KW-0812">Transmembrane</keyword>
<dbReference type="PANTHER" id="PTHR30026:SF20">
    <property type="entry name" value="OUTER MEMBRANE PROTEIN TOLC"/>
    <property type="match status" value="1"/>
</dbReference>
<gene>
    <name evidence="9" type="ORF">GCM10011379_55680</name>
</gene>
<keyword evidence="6" id="KW-0472">Membrane</keyword>
<evidence type="ECO:0000256" key="6">
    <source>
        <dbReference type="ARBA" id="ARBA00023136"/>
    </source>
</evidence>
<protein>
    <recommendedName>
        <fullName evidence="11">Outer membrane protein TolC</fullName>
    </recommendedName>
</protein>
<dbReference type="AlphaFoldDB" id="A0A917J5S8"/>
<reference evidence="9" key="2">
    <citation type="submission" date="2020-09" db="EMBL/GenBank/DDBJ databases">
        <authorList>
            <person name="Sun Q."/>
            <person name="Zhou Y."/>
        </authorList>
    </citation>
    <scope>NUCLEOTIDE SEQUENCE</scope>
    <source>
        <strain evidence="9">CGMCC 1.15290</strain>
    </source>
</reference>
<dbReference type="Proteomes" id="UP000627292">
    <property type="component" value="Unassembled WGS sequence"/>
</dbReference>
<evidence type="ECO:0008006" key="11">
    <source>
        <dbReference type="Google" id="ProtNLM"/>
    </source>
</evidence>
<feature type="chain" id="PRO_5037962144" description="Outer membrane protein TolC" evidence="8">
    <location>
        <begin position="18"/>
        <end position="430"/>
    </location>
</feature>
<dbReference type="GO" id="GO:0009279">
    <property type="term" value="C:cell outer membrane"/>
    <property type="evidence" value="ECO:0007669"/>
    <property type="project" value="UniProtKB-SubCell"/>
</dbReference>
<comment type="subcellular location">
    <subcellularLocation>
        <location evidence="1">Cell outer membrane</location>
    </subcellularLocation>
</comment>
<evidence type="ECO:0000256" key="1">
    <source>
        <dbReference type="ARBA" id="ARBA00004442"/>
    </source>
</evidence>
<keyword evidence="3" id="KW-0813">Transport</keyword>